<proteinExistence type="predicted"/>
<protein>
    <recommendedName>
        <fullName evidence="1">DUF7710 domain-containing protein</fullName>
    </recommendedName>
</protein>
<evidence type="ECO:0000313" key="3">
    <source>
        <dbReference type="Proteomes" id="UP000249799"/>
    </source>
</evidence>
<dbReference type="RefSeq" id="WP_111334875.1">
    <property type="nucleotide sequence ID" value="NZ_CP030032.1"/>
</dbReference>
<feature type="domain" description="DUF7710" evidence="1">
    <location>
        <begin position="9"/>
        <end position="92"/>
    </location>
</feature>
<dbReference type="AlphaFoldDB" id="A0A2Z4FM93"/>
<dbReference type="InterPro" id="IPR056127">
    <property type="entry name" value="DUF7710"/>
</dbReference>
<sequence length="94" mass="10766">MGRDNLSGLWVFNGACARFPCGVFSTRKLAETEIERFGLTGVLTEYPLDMTVFEWAVTEELFAPSEEQQNSPEFIQRFTSAHLEHYHYEDGELA</sequence>
<organism evidence="2 3">
    <name type="scientific">Bradymonas sediminis</name>
    <dbReference type="NCBI Taxonomy" id="1548548"/>
    <lineage>
        <taxon>Bacteria</taxon>
        <taxon>Deltaproteobacteria</taxon>
        <taxon>Bradymonadales</taxon>
        <taxon>Bradymonadaceae</taxon>
        <taxon>Bradymonas</taxon>
    </lineage>
</organism>
<dbReference type="KEGG" id="bsed:DN745_11220"/>
<gene>
    <name evidence="2" type="ORF">DN745_11220</name>
</gene>
<dbReference type="OrthoDB" id="72025at2"/>
<accession>A0A2Z4FM93</accession>
<dbReference type="Pfam" id="PF24819">
    <property type="entry name" value="DUF7710"/>
    <property type="match status" value="1"/>
</dbReference>
<evidence type="ECO:0000259" key="1">
    <source>
        <dbReference type="Pfam" id="PF24819"/>
    </source>
</evidence>
<dbReference type="Proteomes" id="UP000249799">
    <property type="component" value="Chromosome"/>
</dbReference>
<name>A0A2Z4FM93_9DELT</name>
<keyword evidence="3" id="KW-1185">Reference proteome</keyword>
<dbReference type="EMBL" id="CP030032">
    <property type="protein sequence ID" value="AWV89876.1"/>
    <property type="molecule type" value="Genomic_DNA"/>
</dbReference>
<evidence type="ECO:0000313" key="2">
    <source>
        <dbReference type="EMBL" id="AWV89876.1"/>
    </source>
</evidence>
<reference evidence="2 3" key="1">
    <citation type="submission" date="2018-06" db="EMBL/GenBank/DDBJ databases">
        <title>Lujinxingia sediminis gen. nov. sp. nov., a new facultative anaerobic member of the class Deltaproteobacteria, and proposal of Lujinxingaceae fam. nov.</title>
        <authorList>
            <person name="Guo L.-Y."/>
            <person name="Li C.-M."/>
            <person name="Wang S."/>
            <person name="Du Z.-J."/>
        </authorList>
    </citation>
    <scope>NUCLEOTIDE SEQUENCE [LARGE SCALE GENOMIC DNA]</scope>
    <source>
        <strain evidence="2 3">FA350</strain>
    </source>
</reference>